<accession>A0ACC2P3S0</accession>
<reference evidence="1" key="1">
    <citation type="submission" date="2023-04" db="EMBL/GenBank/DDBJ databases">
        <title>A chromosome-level genome assembly of the parasitoid wasp Eretmocerus hayati.</title>
        <authorList>
            <person name="Zhong Y."/>
            <person name="Liu S."/>
            <person name="Liu Y."/>
        </authorList>
    </citation>
    <scope>NUCLEOTIDE SEQUENCE</scope>
    <source>
        <strain evidence="1">ZJU_SS_LIU_2023</strain>
    </source>
</reference>
<protein>
    <submittedName>
        <fullName evidence="1">Uncharacterized protein</fullName>
    </submittedName>
</protein>
<keyword evidence="2" id="KW-1185">Reference proteome</keyword>
<organism evidence="1 2">
    <name type="scientific">Eretmocerus hayati</name>
    <dbReference type="NCBI Taxonomy" id="131215"/>
    <lineage>
        <taxon>Eukaryota</taxon>
        <taxon>Metazoa</taxon>
        <taxon>Ecdysozoa</taxon>
        <taxon>Arthropoda</taxon>
        <taxon>Hexapoda</taxon>
        <taxon>Insecta</taxon>
        <taxon>Pterygota</taxon>
        <taxon>Neoptera</taxon>
        <taxon>Endopterygota</taxon>
        <taxon>Hymenoptera</taxon>
        <taxon>Apocrita</taxon>
        <taxon>Proctotrupomorpha</taxon>
        <taxon>Chalcidoidea</taxon>
        <taxon>Aphelinidae</taxon>
        <taxon>Aphelininae</taxon>
        <taxon>Eretmocerus</taxon>
    </lineage>
</organism>
<comment type="caution">
    <text evidence="1">The sequence shown here is derived from an EMBL/GenBank/DDBJ whole genome shotgun (WGS) entry which is preliminary data.</text>
</comment>
<dbReference type="Proteomes" id="UP001239111">
    <property type="component" value="Chromosome 2"/>
</dbReference>
<evidence type="ECO:0000313" key="1">
    <source>
        <dbReference type="EMBL" id="KAJ8677969.1"/>
    </source>
</evidence>
<proteinExistence type="predicted"/>
<evidence type="ECO:0000313" key="2">
    <source>
        <dbReference type="Proteomes" id="UP001239111"/>
    </source>
</evidence>
<gene>
    <name evidence="1" type="ORF">QAD02_013756</name>
</gene>
<sequence>MPAPKSWITTLEDIDFVKFMGGNPGPGDYTMISQLCQIEAQEAPGFWKQTRGKVHEYFKTFDESFQYIQGLVKSNSIKGIVLKIKNLSDSLQSFVSAEKTLEEDSAHQIQNESLTALAGSNTEEPLAIVISEELTHITPSEQIPSTVGEPIPSTSEPSLSSIMSYEVGNVEDSVVTQKFLTDIFKNTNQSLASMDAKISNLQTQVNEIRVDLKKSHPETTKIEVTGFDDLVLQYELVLPLTTAEDFSVFDTKVVGQFYRDLKHHLISTTYEYEEVKESLSKIFKRFFSKAVLERYTAKQKGKDATKNILAETEFFKCLHAIGKVISDAKDWGKGREERRSKQKNETPRTPGESSPKKRASNTDENGDSNRLVSPAEQSRSSDTGTETESILRENSLALNHSV</sequence>
<dbReference type="EMBL" id="CM056742">
    <property type="protein sequence ID" value="KAJ8677969.1"/>
    <property type="molecule type" value="Genomic_DNA"/>
</dbReference>
<name>A0ACC2P3S0_9HYME</name>